<dbReference type="STRING" id="46223.SAMN05421852_12518"/>
<sequence>MAVNPKYLSRYQPTADERLYQPEHYLMQIKQVLNSDYPAEDLKQAVLQLVEMVEFEINELKDHC</sequence>
<accession>A0A1I3UI18</accession>
<protein>
    <submittedName>
        <fullName evidence="1">Uncharacterized protein</fullName>
    </submittedName>
</protein>
<reference evidence="1 2" key="1">
    <citation type="submission" date="2016-10" db="EMBL/GenBank/DDBJ databases">
        <authorList>
            <person name="de Groot N.N."/>
        </authorList>
    </citation>
    <scope>NUCLEOTIDE SEQUENCE [LARGE SCALE GENOMIC DNA]</scope>
    <source>
        <strain evidence="1 2">DSM 44778</strain>
    </source>
</reference>
<proteinExistence type="predicted"/>
<name>A0A1I3UI18_9BACL</name>
<dbReference type="EMBL" id="FORR01000025">
    <property type="protein sequence ID" value="SFJ82700.1"/>
    <property type="molecule type" value="Genomic_DNA"/>
</dbReference>
<dbReference type="RefSeq" id="WP_093231509.1">
    <property type="nucleotide sequence ID" value="NZ_FORR01000025.1"/>
</dbReference>
<gene>
    <name evidence="1" type="ORF">SAMN05421852_12518</name>
</gene>
<dbReference type="AlphaFoldDB" id="A0A1I3UI18"/>
<dbReference type="Proteomes" id="UP000199545">
    <property type="component" value="Unassembled WGS sequence"/>
</dbReference>
<evidence type="ECO:0000313" key="1">
    <source>
        <dbReference type="EMBL" id="SFJ82700.1"/>
    </source>
</evidence>
<organism evidence="1 2">
    <name type="scientific">Thermoflavimicrobium dichotomicum</name>
    <dbReference type="NCBI Taxonomy" id="46223"/>
    <lineage>
        <taxon>Bacteria</taxon>
        <taxon>Bacillati</taxon>
        <taxon>Bacillota</taxon>
        <taxon>Bacilli</taxon>
        <taxon>Bacillales</taxon>
        <taxon>Thermoactinomycetaceae</taxon>
        <taxon>Thermoflavimicrobium</taxon>
    </lineage>
</organism>
<keyword evidence="2" id="KW-1185">Reference proteome</keyword>
<evidence type="ECO:0000313" key="2">
    <source>
        <dbReference type="Proteomes" id="UP000199545"/>
    </source>
</evidence>